<feature type="transmembrane region" description="Helical" evidence="1">
    <location>
        <begin position="48"/>
        <end position="69"/>
    </location>
</feature>
<feature type="transmembrane region" description="Helical" evidence="1">
    <location>
        <begin position="112"/>
        <end position="135"/>
    </location>
</feature>
<accession>A0ABR9P2R8</accession>
<reference evidence="2 3" key="1">
    <citation type="submission" date="2020-09" db="EMBL/GenBank/DDBJ databases">
        <title>Diversity and distribution of actinomycetes associated with coral in the coast of Hainan.</title>
        <authorList>
            <person name="Li F."/>
        </authorList>
    </citation>
    <scope>NUCLEOTIDE SEQUENCE [LARGE SCALE GENOMIC DNA]</scope>
    <source>
        <strain evidence="2 3">HNM0947</strain>
    </source>
</reference>
<name>A0ABR9P2R8_9ACTN</name>
<evidence type="ECO:0000313" key="3">
    <source>
        <dbReference type="Proteomes" id="UP000806528"/>
    </source>
</evidence>
<sequence>MSQPLPPRPSQQGRPPGLPWALVLGLGALALVRPLLSIVGVTEAVGGAIVQPLVTVLITAVWVGTVVAVREPRPVATLVLTGLTYALASVVLSAVLSPVLSGELQGPLANPVALVPMAATNALWGLVAGLIALGAGSALRTRHRVT</sequence>
<dbReference type="Proteomes" id="UP000806528">
    <property type="component" value="Unassembled WGS sequence"/>
</dbReference>
<comment type="caution">
    <text evidence="2">The sequence shown here is derived from an EMBL/GenBank/DDBJ whole genome shotgun (WGS) entry which is preliminary data.</text>
</comment>
<proteinExistence type="predicted"/>
<keyword evidence="1" id="KW-0472">Membrane</keyword>
<feature type="transmembrane region" description="Helical" evidence="1">
    <location>
        <begin position="76"/>
        <end position="100"/>
    </location>
</feature>
<evidence type="ECO:0000256" key="1">
    <source>
        <dbReference type="SAM" id="Phobius"/>
    </source>
</evidence>
<feature type="transmembrane region" description="Helical" evidence="1">
    <location>
        <begin position="20"/>
        <end position="42"/>
    </location>
</feature>
<protein>
    <submittedName>
        <fullName evidence="2">Uncharacterized protein</fullName>
    </submittedName>
</protein>
<keyword evidence="1" id="KW-1133">Transmembrane helix</keyword>
<dbReference type="EMBL" id="JADBGI010000004">
    <property type="protein sequence ID" value="MBE2998126.1"/>
    <property type="molecule type" value="Genomic_DNA"/>
</dbReference>
<keyword evidence="3" id="KW-1185">Reference proteome</keyword>
<evidence type="ECO:0000313" key="2">
    <source>
        <dbReference type="EMBL" id="MBE2998126.1"/>
    </source>
</evidence>
<gene>
    <name evidence="2" type="ORF">IDM40_05310</name>
</gene>
<keyword evidence="1" id="KW-0812">Transmembrane</keyword>
<organism evidence="2 3">
    <name type="scientific">Nocardiopsis coralli</name>
    <dbReference type="NCBI Taxonomy" id="2772213"/>
    <lineage>
        <taxon>Bacteria</taxon>
        <taxon>Bacillati</taxon>
        <taxon>Actinomycetota</taxon>
        <taxon>Actinomycetes</taxon>
        <taxon>Streptosporangiales</taxon>
        <taxon>Nocardiopsidaceae</taxon>
        <taxon>Nocardiopsis</taxon>
    </lineage>
</organism>
<dbReference type="RefSeq" id="WP_193120788.1">
    <property type="nucleotide sequence ID" value="NZ_JADBGI010000004.1"/>
</dbReference>